<feature type="region of interest" description="Disordered" evidence="1">
    <location>
        <begin position="129"/>
        <end position="204"/>
    </location>
</feature>
<evidence type="ECO:0000313" key="3">
    <source>
        <dbReference type="Proteomes" id="UP000250275"/>
    </source>
</evidence>
<feature type="compositionally biased region" description="Basic residues" evidence="1">
    <location>
        <begin position="374"/>
        <end position="387"/>
    </location>
</feature>
<feature type="compositionally biased region" description="Basic residues" evidence="1">
    <location>
        <begin position="11"/>
        <end position="20"/>
    </location>
</feature>
<reference evidence="2 3" key="1">
    <citation type="submission" date="2015-07" db="EMBL/GenBank/DDBJ databases">
        <title>The genome of Eufriesea mexicana.</title>
        <authorList>
            <person name="Pan H."/>
            <person name="Kapheim K."/>
        </authorList>
    </citation>
    <scope>NUCLEOTIDE SEQUENCE [LARGE SCALE GENOMIC DNA]</scope>
    <source>
        <strain evidence="2">0111107269</strain>
        <tissue evidence="2">Whole body</tissue>
    </source>
</reference>
<feature type="region of interest" description="Disordered" evidence="1">
    <location>
        <begin position="341"/>
        <end position="405"/>
    </location>
</feature>
<name>A0A310SH27_9HYME</name>
<keyword evidence="3" id="KW-1185">Reference proteome</keyword>
<dbReference type="EMBL" id="KQ760123">
    <property type="protein sequence ID" value="OAD61863.1"/>
    <property type="molecule type" value="Genomic_DNA"/>
</dbReference>
<proteinExistence type="predicted"/>
<accession>A0A310SH27</accession>
<evidence type="ECO:0000313" key="2">
    <source>
        <dbReference type="EMBL" id="OAD61863.1"/>
    </source>
</evidence>
<feature type="region of interest" description="Disordered" evidence="1">
    <location>
        <begin position="1"/>
        <end position="27"/>
    </location>
</feature>
<organism evidence="2 3">
    <name type="scientific">Eufriesea mexicana</name>
    <dbReference type="NCBI Taxonomy" id="516756"/>
    <lineage>
        <taxon>Eukaryota</taxon>
        <taxon>Metazoa</taxon>
        <taxon>Ecdysozoa</taxon>
        <taxon>Arthropoda</taxon>
        <taxon>Hexapoda</taxon>
        <taxon>Insecta</taxon>
        <taxon>Pterygota</taxon>
        <taxon>Neoptera</taxon>
        <taxon>Endopterygota</taxon>
        <taxon>Hymenoptera</taxon>
        <taxon>Apocrita</taxon>
        <taxon>Aculeata</taxon>
        <taxon>Apoidea</taxon>
        <taxon>Anthophila</taxon>
        <taxon>Apidae</taxon>
        <taxon>Eufriesea</taxon>
    </lineage>
</organism>
<dbReference type="AlphaFoldDB" id="A0A310SH27"/>
<sequence>MFARVSALHGTLHHHHHHRSVPCSPCPSRPPSRTASLCDASSGYESTRSHLGPHYSDYNMPRNNSPVLKYNSLKPRRRKHKHSQFYSLRLCRRHENAMHRKYQLYAIPIYKCPHKNGSTSTIATIVRSATPSATNQSDQARSNENQAGEDRSSEDRSGQDQDGKRSGRSTPTNTPPIPVPRRCKKTDPSKHTYQNVPPPVFPPKNASLPGTKIYAFYIVLQESTEGCLRSQRLREVWHWTGQIGRYSRGTKAYEVYEIRYEKTDSLYNYKEHYQQQHRQEMQQYSYPLPSNSSSQLTLPLTRSLYHSSIVSPLQTSYVHANSRPPALTQHENHLSMAAAAAAHPDEEQQNYSNHDATRQSRRHLGNRSSDRGQKYRKHKRSERKQKQRRSDASRRADAYAGTPSCETSFHQVQELGIPETYKISYPHYYEDDIAECPTDYHRSNPSSRQQIWERQSNRCPAESTHYADQGDTKNRNKPKRLSSNLGDGRSPSAPTIMQYAELHFRDVGQEIDV</sequence>
<feature type="region of interest" description="Disordered" evidence="1">
    <location>
        <begin position="439"/>
        <end position="493"/>
    </location>
</feature>
<dbReference type="Proteomes" id="UP000250275">
    <property type="component" value="Unassembled WGS sequence"/>
</dbReference>
<feature type="compositionally biased region" description="Basic and acidic residues" evidence="1">
    <location>
        <begin position="388"/>
        <end position="397"/>
    </location>
</feature>
<feature type="compositionally biased region" description="Polar residues" evidence="1">
    <location>
        <begin position="129"/>
        <end position="146"/>
    </location>
</feature>
<gene>
    <name evidence="2" type="ORF">WN48_05335</name>
</gene>
<protein>
    <submittedName>
        <fullName evidence="2">Uncharacterized protein</fullName>
    </submittedName>
</protein>
<feature type="compositionally biased region" description="Polar residues" evidence="1">
    <location>
        <begin position="443"/>
        <end position="458"/>
    </location>
</feature>
<feature type="compositionally biased region" description="Basic and acidic residues" evidence="1">
    <location>
        <begin position="148"/>
        <end position="165"/>
    </location>
</feature>
<evidence type="ECO:0000256" key="1">
    <source>
        <dbReference type="SAM" id="MobiDB-lite"/>
    </source>
</evidence>